<gene>
    <name evidence="1" type="ORF">MENTE1834_LOCUS13678</name>
</gene>
<evidence type="ECO:0000313" key="1">
    <source>
        <dbReference type="EMBL" id="CAK5051696.1"/>
    </source>
</evidence>
<name>A0ACB0YL48_MELEN</name>
<comment type="caution">
    <text evidence="1">The sequence shown here is derived from an EMBL/GenBank/DDBJ whole genome shotgun (WGS) entry which is preliminary data.</text>
</comment>
<proteinExistence type="predicted"/>
<dbReference type="EMBL" id="CAVMJV010000014">
    <property type="protein sequence ID" value="CAK5051696.1"/>
    <property type="molecule type" value="Genomic_DNA"/>
</dbReference>
<reference evidence="1" key="1">
    <citation type="submission" date="2023-11" db="EMBL/GenBank/DDBJ databases">
        <authorList>
            <person name="Poullet M."/>
        </authorList>
    </citation>
    <scope>NUCLEOTIDE SEQUENCE</scope>
    <source>
        <strain evidence="1">E1834</strain>
    </source>
</reference>
<protein>
    <submittedName>
        <fullName evidence="1">Uncharacterized protein</fullName>
    </submittedName>
</protein>
<sequence length="299" mass="34395">MSEKESSISDFELIQNDDATEIENNLNALQIEHEELKNKYVLLEEKYLSLENKVKIMNEIGLKSKSESEDIMKTLRELVIECFVQNKNKFKYIAFDWFDVNCTCCQYICINTHRPCGACINGNGFANLINDGNIKYFRGIVNKTACITAQNSFNKPKEYLTNYSLFYFEIKCKIEGENNFLVVGLQNALTKSSTRYNAREVKIKNGFEEFNLSTFSWNDGDIFGCGLVYPPKKNKLPYVFFTQNGKIIGKAILLNENGNSYIPYVHLQCCSLEINFGNDLEAKPFCYDISKNSALKEFY</sequence>
<organism evidence="1 2">
    <name type="scientific">Meloidogyne enterolobii</name>
    <name type="common">Root-knot nematode worm</name>
    <name type="synonym">Meloidogyne mayaguensis</name>
    <dbReference type="NCBI Taxonomy" id="390850"/>
    <lineage>
        <taxon>Eukaryota</taxon>
        <taxon>Metazoa</taxon>
        <taxon>Ecdysozoa</taxon>
        <taxon>Nematoda</taxon>
        <taxon>Chromadorea</taxon>
        <taxon>Rhabditida</taxon>
        <taxon>Tylenchina</taxon>
        <taxon>Tylenchomorpha</taxon>
        <taxon>Tylenchoidea</taxon>
        <taxon>Meloidogynidae</taxon>
        <taxon>Meloidogyninae</taxon>
        <taxon>Meloidogyne</taxon>
    </lineage>
</organism>
<dbReference type="Proteomes" id="UP001497535">
    <property type="component" value="Unassembled WGS sequence"/>
</dbReference>
<accession>A0ACB0YL48</accession>
<evidence type="ECO:0000313" key="2">
    <source>
        <dbReference type="Proteomes" id="UP001497535"/>
    </source>
</evidence>
<keyword evidence="2" id="KW-1185">Reference proteome</keyword>